<evidence type="ECO:0000256" key="5">
    <source>
        <dbReference type="ARBA" id="ARBA00022803"/>
    </source>
</evidence>
<evidence type="ECO:0000256" key="8">
    <source>
        <dbReference type="ARBA" id="ARBA00041958"/>
    </source>
</evidence>
<comment type="subcellular location">
    <subcellularLocation>
        <location evidence="1">Cytoplasm</location>
        <location evidence="1">Cytoskeleton</location>
    </subcellularLocation>
</comment>
<name>B3QUZ0_CHLT3</name>
<dbReference type="InterPro" id="IPR011990">
    <property type="entry name" value="TPR-like_helical_dom_sf"/>
</dbReference>
<evidence type="ECO:0000256" key="3">
    <source>
        <dbReference type="ARBA" id="ARBA00022490"/>
    </source>
</evidence>
<keyword evidence="10" id="KW-1185">Reference proteome</keyword>
<dbReference type="SUPFAM" id="SSF48452">
    <property type="entry name" value="TPR-like"/>
    <property type="match status" value="1"/>
</dbReference>
<dbReference type="Proteomes" id="UP000001208">
    <property type="component" value="Chromosome"/>
</dbReference>
<keyword evidence="4" id="KW-0677">Repeat</keyword>
<evidence type="ECO:0000256" key="1">
    <source>
        <dbReference type="ARBA" id="ARBA00004245"/>
    </source>
</evidence>
<keyword evidence="6" id="KW-0206">Cytoskeleton</keyword>
<dbReference type="GO" id="GO:0005876">
    <property type="term" value="C:spindle microtubule"/>
    <property type="evidence" value="ECO:0007669"/>
    <property type="project" value="TreeGrafter"/>
</dbReference>
<dbReference type="GO" id="GO:0097431">
    <property type="term" value="C:mitotic spindle pole"/>
    <property type="evidence" value="ECO:0007669"/>
    <property type="project" value="TreeGrafter"/>
</dbReference>
<gene>
    <name evidence="9" type="ordered locus">Ctha_2039</name>
</gene>
<dbReference type="AlphaFoldDB" id="B3QUZ0"/>
<keyword evidence="5" id="KW-0802">TPR repeat</keyword>
<dbReference type="GO" id="GO:0005737">
    <property type="term" value="C:cytoplasm"/>
    <property type="evidence" value="ECO:0007669"/>
    <property type="project" value="TreeGrafter"/>
</dbReference>
<evidence type="ECO:0000256" key="6">
    <source>
        <dbReference type="ARBA" id="ARBA00023212"/>
    </source>
</evidence>
<dbReference type="STRING" id="517418.Ctha_2039"/>
<evidence type="ECO:0000256" key="2">
    <source>
        <dbReference type="ARBA" id="ARBA00011375"/>
    </source>
</evidence>
<keyword evidence="3" id="KW-0963">Cytoplasm</keyword>
<dbReference type="InterPro" id="IPR049039">
    <property type="entry name" value="RMD1-3_a_helical_rpt"/>
</dbReference>
<dbReference type="GO" id="GO:0008017">
    <property type="term" value="F:microtubule binding"/>
    <property type="evidence" value="ECO:0007669"/>
    <property type="project" value="TreeGrafter"/>
</dbReference>
<protein>
    <recommendedName>
        <fullName evidence="7">Regulator of microtubule dynamics protein 1</fullName>
    </recommendedName>
    <alternativeName>
        <fullName evidence="8">Protein FAM82B</fullName>
    </alternativeName>
</protein>
<evidence type="ECO:0000313" key="9">
    <source>
        <dbReference type="EMBL" id="ACF14491.1"/>
    </source>
</evidence>
<accession>B3QUZ0</accession>
<dbReference type="EMBL" id="CP001100">
    <property type="protein sequence ID" value="ACF14491.1"/>
    <property type="molecule type" value="Genomic_DNA"/>
</dbReference>
<dbReference type="KEGG" id="cts:Ctha_2039"/>
<evidence type="ECO:0000256" key="4">
    <source>
        <dbReference type="ARBA" id="ARBA00022737"/>
    </source>
</evidence>
<dbReference type="Pfam" id="PF21033">
    <property type="entry name" value="RMD1-3"/>
    <property type="match status" value="1"/>
</dbReference>
<comment type="subunit">
    <text evidence="2">Interacts with microtubules.</text>
</comment>
<sequence>MNILLALFLMIADTLTVSDSTLSMRRDSLITEDNTQAKHAFAKKDTMMIAFAEAKEKHPEADTLGVISIQHGDEAFQKIDYDRAQAIFEKLYQRDSTSAALLWRMARLNVCMGDAISYEKREEREVYYSKAVQYGQKAIECDDKNSQAHAWLAAAYGVRAENSDSKERIRLATQVKLESEKAIKLDSTNGIAYSILGSYYRAIANIGWFERMIANTFLGSVPDGTYEEAEAAFKKAIALQPNVLRHYHEFALLYLDMGKEKEAIQLLKTALTKPILMKNDKKRKREIKELLKEYDAE</sequence>
<dbReference type="PANTHER" id="PTHR16056">
    <property type="entry name" value="REGULATOR OF MICROTUBULE DYNAMICS PROTEIN"/>
    <property type="match status" value="1"/>
</dbReference>
<dbReference type="Gene3D" id="1.25.40.10">
    <property type="entry name" value="Tetratricopeptide repeat domain"/>
    <property type="match status" value="2"/>
</dbReference>
<dbReference type="OrthoDB" id="9813878at2"/>
<proteinExistence type="predicted"/>
<dbReference type="RefSeq" id="WP_012500574.1">
    <property type="nucleotide sequence ID" value="NC_011026.1"/>
</dbReference>
<dbReference type="PANTHER" id="PTHR16056:SF16">
    <property type="entry name" value="REGULATOR OF MICROTUBULE DYNAMICS PROTEIN 1"/>
    <property type="match status" value="1"/>
</dbReference>
<dbReference type="HOGENOM" id="CLU_046369_3_0_10"/>
<reference evidence="9 10" key="1">
    <citation type="submission" date="2008-06" db="EMBL/GenBank/DDBJ databases">
        <title>Complete sequence of Chloroherpeton thalassium ATCC 35110.</title>
        <authorList>
            <consortium name="US DOE Joint Genome Institute"/>
            <person name="Lucas S."/>
            <person name="Copeland A."/>
            <person name="Lapidus A."/>
            <person name="Glavina del Rio T."/>
            <person name="Dalin E."/>
            <person name="Tice H."/>
            <person name="Bruce D."/>
            <person name="Goodwin L."/>
            <person name="Pitluck S."/>
            <person name="Schmutz J."/>
            <person name="Larimer F."/>
            <person name="Land M."/>
            <person name="Hauser L."/>
            <person name="Kyrpides N."/>
            <person name="Mikhailova N."/>
            <person name="Liu Z."/>
            <person name="Li T."/>
            <person name="Zhao F."/>
            <person name="Overmann J."/>
            <person name="Bryant D.A."/>
            <person name="Richardson P."/>
        </authorList>
    </citation>
    <scope>NUCLEOTIDE SEQUENCE [LARGE SCALE GENOMIC DNA]</scope>
    <source>
        <strain evidence="10">ATCC 35110 / GB-78</strain>
    </source>
</reference>
<evidence type="ECO:0000256" key="7">
    <source>
        <dbReference type="ARBA" id="ARBA00039966"/>
    </source>
</evidence>
<organism evidence="9 10">
    <name type="scientific">Chloroherpeton thalassium (strain ATCC 35110 / GB-78)</name>
    <dbReference type="NCBI Taxonomy" id="517418"/>
    <lineage>
        <taxon>Bacteria</taxon>
        <taxon>Pseudomonadati</taxon>
        <taxon>Chlorobiota</taxon>
        <taxon>Chlorobiia</taxon>
        <taxon>Chlorobiales</taxon>
        <taxon>Chloroherpetonaceae</taxon>
        <taxon>Chloroherpeton</taxon>
    </lineage>
</organism>
<evidence type="ECO:0000313" key="10">
    <source>
        <dbReference type="Proteomes" id="UP000001208"/>
    </source>
</evidence>
<dbReference type="eggNOG" id="COG0457">
    <property type="taxonomic scope" value="Bacteria"/>
</dbReference>